<dbReference type="InterPro" id="IPR014418">
    <property type="entry name" value="ENCP4"/>
</dbReference>
<dbReference type="EMBL" id="HE613800">
    <property type="protein sequence ID" value="CCE70269.1"/>
    <property type="molecule type" value="Genomic_DNA"/>
</dbReference>
<evidence type="ECO:0008006" key="5">
    <source>
        <dbReference type="Google" id="ProtNLM"/>
    </source>
</evidence>
<dbReference type="Proteomes" id="UP000000810">
    <property type="component" value="Chromosome"/>
</dbReference>
<evidence type="ECO:0000313" key="4">
    <source>
        <dbReference type="Proteomes" id="UP000009139"/>
    </source>
</evidence>
<dbReference type="STRING" id="272844.PAB7217"/>
<gene>
    <name evidence="1" type="ordered locus">PAB7217</name>
</gene>
<name>Q9V0C6_PYRAB</name>
<dbReference type="Pfam" id="PF08967">
    <property type="entry name" value="ENCP4"/>
    <property type="match status" value="1"/>
</dbReference>
<reference evidence="1" key="2">
    <citation type="journal article" date="2000" name="J. Mol. Biol.">
        <title>Archaeal homologs of eukaryotic methylation guide small nucleolar RNAs: lessons from the Pyrococcus genomes.</title>
        <authorList>
            <person name="Gaspin C."/>
            <person name="Cavaille J."/>
            <person name="Erauso G."/>
        </authorList>
    </citation>
    <scope>NUCLEOTIDE SEQUENCE</scope>
    <source>
        <strain evidence="1">Orsay</strain>
    </source>
</reference>
<dbReference type="Gene3D" id="3.30.2320.10">
    <property type="entry name" value="hypothetical protein PF0899 domain"/>
    <property type="match status" value="1"/>
</dbReference>
<dbReference type="EMBL" id="AJ248285">
    <property type="protein sequence ID" value="CAB49778.1"/>
    <property type="molecule type" value="Genomic_DNA"/>
</dbReference>
<evidence type="ECO:0000313" key="1">
    <source>
        <dbReference type="EMBL" id="CAB49778.1"/>
    </source>
</evidence>
<dbReference type="Proteomes" id="UP000009139">
    <property type="component" value="Chromosome"/>
</dbReference>
<reference evidence="1 3" key="4">
    <citation type="journal article" date="2003" name="Mol. Microbiol.">
        <title>An integrated analysis of the genome of the hyperthermophilic archaeon Pyrococcus abyssi.</title>
        <authorList>
            <person name="Cohen G."/>
            <person name="Barbe V."/>
            <person name="Flament D."/>
            <person name="Galperin M."/>
            <person name="Heilig R."/>
            <person name="Ripp R."/>
            <person name="Lecompte O."/>
            <person name="Prieur D."/>
            <person name="Poch O."/>
            <person name="Quellerou J."/>
            <person name="Thierry J.C."/>
            <person name="Van der Oost J."/>
            <person name="Weissenbach J."/>
            <person name="Zivanovic Y."/>
            <person name="Forterre P."/>
        </authorList>
    </citation>
    <scope>NUCLEOTIDE SEQUENCE [LARGE SCALE GENOMIC DNA]</scope>
    <source>
        <strain evidence="3">GE5 / Orsay</strain>
        <strain evidence="1">Orsay</strain>
    </source>
</reference>
<organism evidence="1 3">
    <name type="scientific">Pyrococcus abyssi (strain GE5 / Orsay)</name>
    <dbReference type="NCBI Taxonomy" id="272844"/>
    <lineage>
        <taxon>Archaea</taxon>
        <taxon>Methanobacteriati</taxon>
        <taxon>Methanobacteriota</taxon>
        <taxon>Thermococci</taxon>
        <taxon>Thermococcales</taxon>
        <taxon>Thermococcaceae</taxon>
        <taxon>Pyrococcus</taxon>
    </lineage>
</organism>
<accession>Q9V0C6</accession>
<protein>
    <recommendedName>
        <fullName evidence="5">DUF1884 domain-containing protein</fullName>
    </recommendedName>
</protein>
<reference evidence="1" key="1">
    <citation type="submission" date="1999-07" db="EMBL/GenBank/DDBJ databases">
        <authorList>
            <person name="Genoscope"/>
        </authorList>
    </citation>
    <scope>NUCLEOTIDE SEQUENCE</scope>
    <source>
        <strain evidence="1">Orsay</strain>
    </source>
</reference>
<keyword evidence="3" id="KW-1185">Reference proteome</keyword>
<dbReference type="KEGG" id="pab:PAB7217"/>
<dbReference type="OrthoDB" id="85203at2157"/>
<dbReference type="AlphaFoldDB" id="Q9V0C6"/>
<proteinExistence type="predicted"/>
<reference evidence="1" key="3">
    <citation type="journal article" date="2001" name="Genome Res.">
        <title>Genome evolution at the genus level: comparison of three complete genomes of hyperthermophilic archaea.</title>
        <authorList>
            <person name="Lecompte O."/>
            <person name="Ripp R."/>
            <person name="Puzos-Barbe V."/>
            <person name="Duprat S."/>
            <person name="Heilig R."/>
            <person name="Dietrich J."/>
            <person name="Thierry J.C."/>
            <person name="Poch O."/>
        </authorList>
    </citation>
    <scope>NUCLEOTIDE SEQUENCE</scope>
    <source>
        <strain evidence="1">Orsay</strain>
    </source>
</reference>
<dbReference type="PATRIC" id="fig|272844.11.peg.912"/>
<dbReference type="NCBIfam" id="NF041190">
    <property type="entry name" value="encap_f4a"/>
    <property type="match status" value="1"/>
</dbReference>
<dbReference type="RefSeq" id="WP_010867987.1">
    <property type="nucleotide sequence ID" value="NC_000868.1"/>
</dbReference>
<reference evidence="2 4" key="5">
    <citation type="journal article" date="2012" name="Curr. Microbiol.">
        <title>Re-annotation of two hyperthermophilic archaea Pyrococcus abyssi GE5 and Pyrococcus furiosus DSM 3638.</title>
        <authorList>
            <person name="Gao J."/>
            <person name="Wang J."/>
        </authorList>
    </citation>
    <scope>GENOME REANNOTATION</scope>
    <source>
        <strain evidence="2">GE5</strain>
        <strain evidence="4">GE5 / Orsay</strain>
    </source>
</reference>
<dbReference type="InterPro" id="IPR036216">
    <property type="entry name" value="ENCP4_sf"/>
</dbReference>
<evidence type="ECO:0000313" key="2">
    <source>
        <dbReference type="EMBL" id="CCE70269.1"/>
    </source>
</evidence>
<dbReference type="PIRSF" id="PIRSF004604">
    <property type="entry name" value="UCP004604"/>
    <property type="match status" value="1"/>
</dbReference>
<dbReference type="SUPFAM" id="SSF111057">
    <property type="entry name" value="Hypothetical protein PF0899"/>
    <property type="match status" value="1"/>
</dbReference>
<dbReference type="eggNOG" id="arCOG03807">
    <property type="taxonomic scope" value="Archaea"/>
</dbReference>
<dbReference type="PIR" id="A75133">
    <property type="entry name" value="A75133"/>
</dbReference>
<dbReference type="HOGENOM" id="CLU_2366334_0_0_2"/>
<sequence>MSARGDLIRILGEIEEKINELKMDGFDPDIILFGKEAYNFFSALLKSETGEEGPFTQVSNVRIEILDELGNDAVVIDSKVLGLVPGAAKRIRIVK</sequence>
<evidence type="ECO:0000313" key="3">
    <source>
        <dbReference type="Proteomes" id="UP000000810"/>
    </source>
</evidence>